<proteinExistence type="predicted"/>
<gene>
    <name evidence="2" type="ORF">ERS852540_01931</name>
</gene>
<accession>A0A174ZY95</accession>
<sequence>MIYYRKNTDPEMPLPEDFDILFFGESGGRRKSKKSVKFIAVISAVCAAVAGAVLVIRHNAKKTKV</sequence>
<name>A0A174ZY95_9FIRM</name>
<organism evidence="2 3">
    <name type="scientific">[Eubacterium] siraeum</name>
    <dbReference type="NCBI Taxonomy" id="39492"/>
    <lineage>
        <taxon>Bacteria</taxon>
        <taxon>Bacillati</taxon>
        <taxon>Bacillota</taxon>
        <taxon>Clostridia</taxon>
        <taxon>Eubacteriales</taxon>
        <taxon>Oscillospiraceae</taxon>
        <taxon>Oscillospiraceae incertae sedis</taxon>
    </lineage>
</organism>
<feature type="transmembrane region" description="Helical" evidence="1">
    <location>
        <begin position="38"/>
        <end position="56"/>
    </location>
</feature>
<evidence type="ECO:0000256" key="1">
    <source>
        <dbReference type="SAM" id="Phobius"/>
    </source>
</evidence>
<reference evidence="2 3" key="1">
    <citation type="submission" date="2015-09" db="EMBL/GenBank/DDBJ databases">
        <authorList>
            <consortium name="Pathogen Informatics"/>
        </authorList>
    </citation>
    <scope>NUCLEOTIDE SEQUENCE [LARGE SCALE GENOMIC DNA]</scope>
    <source>
        <strain evidence="2 3">2789STDY5834928</strain>
    </source>
</reference>
<keyword evidence="1" id="KW-0472">Membrane</keyword>
<protein>
    <submittedName>
        <fullName evidence="2">Uncharacterized protein</fullName>
    </submittedName>
</protein>
<dbReference type="STRING" id="39492.ERS852540_01931"/>
<dbReference type="EMBL" id="CZBY01000016">
    <property type="protein sequence ID" value="CUQ89488.1"/>
    <property type="molecule type" value="Genomic_DNA"/>
</dbReference>
<dbReference type="Proteomes" id="UP000095662">
    <property type="component" value="Unassembled WGS sequence"/>
</dbReference>
<dbReference type="AlphaFoldDB" id="A0A174ZY95"/>
<evidence type="ECO:0000313" key="3">
    <source>
        <dbReference type="Proteomes" id="UP000095662"/>
    </source>
</evidence>
<keyword evidence="1" id="KW-1133">Transmembrane helix</keyword>
<evidence type="ECO:0000313" key="2">
    <source>
        <dbReference type="EMBL" id="CUQ89488.1"/>
    </source>
</evidence>
<keyword evidence="1" id="KW-0812">Transmembrane</keyword>